<organism evidence="1 2">
    <name type="scientific">Xanthomonas citri pv. fuscans</name>
    <dbReference type="NCBI Taxonomy" id="366649"/>
    <lineage>
        <taxon>Bacteria</taxon>
        <taxon>Pseudomonadati</taxon>
        <taxon>Pseudomonadota</taxon>
        <taxon>Gammaproteobacteria</taxon>
        <taxon>Lysobacterales</taxon>
        <taxon>Lysobacteraceae</taxon>
        <taxon>Xanthomonas</taxon>
    </lineage>
</organism>
<gene>
    <name evidence="1" type="ORF">NY98_21665</name>
</gene>
<comment type="caution">
    <text evidence="1">The sequence shown here is derived from an EMBL/GenBank/DDBJ whole genome shotgun (WGS) entry which is preliminary data.</text>
</comment>
<evidence type="ECO:0000313" key="1">
    <source>
        <dbReference type="EMBL" id="KGU49470.1"/>
    </source>
</evidence>
<evidence type="ECO:0008006" key="3">
    <source>
        <dbReference type="Google" id="ProtNLM"/>
    </source>
</evidence>
<proteinExistence type="predicted"/>
<sequence>MHMDCACCLFALHSECLAILDMITFLYKKRRHVTDTQDDIAPFPIQHIDQATFCIDCAYDTSNRRWNVLCP</sequence>
<protein>
    <recommendedName>
        <fullName evidence="3">Secreted protein</fullName>
    </recommendedName>
</protein>
<name>A0AB34Q3B8_XANCI</name>
<dbReference type="EMBL" id="JSEY02000127">
    <property type="protein sequence ID" value="KGU49470.1"/>
    <property type="molecule type" value="Genomic_DNA"/>
</dbReference>
<dbReference type="Proteomes" id="UP000030585">
    <property type="component" value="Unassembled WGS sequence"/>
</dbReference>
<reference evidence="2" key="1">
    <citation type="submission" date="2015-04" db="EMBL/GenBank/DDBJ databases">
        <title>Genome sequencing of pathogens of bean.</title>
        <authorList>
            <person name="Harrison J."/>
            <person name="Aritua V."/>
            <person name="Sapp M."/>
            <person name="Smith J."/>
            <person name="Studholme D.J."/>
        </authorList>
    </citation>
    <scope>NUCLEOTIDE SEQUENCE [LARGE SCALE GENOMIC DNA]</scope>
    <source>
        <strain evidence="2">NCPPB 1058</strain>
    </source>
</reference>
<accession>A0AB34Q3B8</accession>
<evidence type="ECO:0000313" key="2">
    <source>
        <dbReference type="Proteomes" id="UP000030585"/>
    </source>
</evidence>
<dbReference type="AlphaFoldDB" id="A0AB34Q3B8"/>